<protein>
    <submittedName>
        <fullName evidence="1">Uncharacterized protein</fullName>
    </submittedName>
</protein>
<gene>
    <name evidence="1" type="ORF">JG540_01035</name>
</gene>
<sequence length="147" mass="16099">MTAPGQPPGPYAPGPAAPTGVVELRYQMCRPGRVVPRTWINGQEIPRSAMAVQRYQVPAGPVHVTCRDTLLCHMPRISFVLAAGQVVPVFYVEPRFTRNLPGKLTLDPWEVPPPVPSKLLLLGIGASMVFSLLALGLRQLMQHLLIF</sequence>
<dbReference type="RefSeq" id="WP_200276183.1">
    <property type="nucleotide sequence ID" value="NZ_CP066802.1"/>
</dbReference>
<dbReference type="KEGG" id="awe:JG540_01035"/>
<reference evidence="1 2" key="1">
    <citation type="submission" date="2020-12" db="EMBL/GenBank/DDBJ databases">
        <authorList>
            <person name="Zhou J."/>
        </authorList>
    </citation>
    <scope>NUCLEOTIDE SEQUENCE [LARGE SCALE GENOMIC DNA]</scope>
    <source>
        <strain evidence="1 2">CCUG 61299</strain>
    </source>
</reference>
<dbReference type="AlphaFoldDB" id="A0A7T7M9U7"/>
<dbReference type="EMBL" id="CP066802">
    <property type="protein sequence ID" value="QQM67522.1"/>
    <property type="molecule type" value="Genomic_DNA"/>
</dbReference>
<evidence type="ECO:0000313" key="1">
    <source>
        <dbReference type="EMBL" id="QQM67522.1"/>
    </source>
</evidence>
<accession>A0A7T7M9U7</accession>
<name>A0A7T7M9U7_9ACTO</name>
<organism evidence="1 2">
    <name type="scientific">Actinomyces weissii</name>
    <dbReference type="NCBI Taxonomy" id="675090"/>
    <lineage>
        <taxon>Bacteria</taxon>
        <taxon>Bacillati</taxon>
        <taxon>Actinomycetota</taxon>
        <taxon>Actinomycetes</taxon>
        <taxon>Actinomycetales</taxon>
        <taxon>Actinomycetaceae</taxon>
        <taxon>Actinomyces</taxon>
    </lineage>
</organism>
<proteinExistence type="predicted"/>
<evidence type="ECO:0000313" key="2">
    <source>
        <dbReference type="Proteomes" id="UP000595895"/>
    </source>
</evidence>
<dbReference type="Proteomes" id="UP000595895">
    <property type="component" value="Chromosome"/>
</dbReference>
<keyword evidence="2" id="KW-1185">Reference proteome</keyword>